<accession>A0ABT0LBN3</accession>
<keyword evidence="1" id="KW-0175">Coiled coil</keyword>
<comment type="caution">
    <text evidence="3">The sequence shown here is derived from an EMBL/GenBank/DDBJ whole genome shotgun (WGS) entry which is preliminary data.</text>
</comment>
<evidence type="ECO:0000256" key="1">
    <source>
        <dbReference type="SAM" id="Coils"/>
    </source>
</evidence>
<name>A0ABT0LBN3_9GAMM</name>
<keyword evidence="2" id="KW-0732">Signal</keyword>
<reference evidence="3 4" key="1">
    <citation type="submission" date="2022-01" db="EMBL/GenBank/DDBJ databases">
        <title>Whole genome-based taxonomy of the Shewanellaceae.</title>
        <authorList>
            <person name="Martin-Rodriguez A.J."/>
        </authorList>
    </citation>
    <scope>NUCLEOTIDE SEQUENCE [LARGE SCALE GENOMIC DNA]</scope>
    <source>
        <strain evidence="3 4">DSM 17177</strain>
    </source>
</reference>
<feature type="chain" id="PRO_5045484008" evidence="2">
    <location>
        <begin position="23"/>
        <end position="408"/>
    </location>
</feature>
<evidence type="ECO:0000256" key="2">
    <source>
        <dbReference type="SAM" id="SignalP"/>
    </source>
</evidence>
<organism evidence="3 4">
    <name type="scientific">Shewanella surugensis</name>
    <dbReference type="NCBI Taxonomy" id="212020"/>
    <lineage>
        <taxon>Bacteria</taxon>
        <taxon>Pseudomonadati</taxon>
        <taxon>Pseudomonadota</taxon>
        <taxon>Gammaproteobacteria</taxon>
        <taxon>Alteromonadales</taxon>
        <taxon>Shewanellaceae</taxon>
        <taxon>Shewanella</taxon>
    </lineage>
</organism>
<evidence type="ECO:0000313" key="4">
    <source>
        <dbReference type="Proteomes" id="UP001203423"/>
    </source>
</evidence>
<gene>
    <name evidence="3" type="ORF">L2764_11690</name>
</gene>
<dbReference type="EMBL" id="JAKIKS010000040">
    <property type="protein sequence ID" value="MCL1125119.1"/>
    <property type="molecule type" value="Genomic_DNA"/>
</dbReference>
<dbReference type="Proteomes" id="UP001203423">
    <property type="component" value="Unassembled WGS sequence"/>
</dbReference>
<sequence>MMIRSALAAFCTTLMLSANVSANAINTTDDEIEELKARIEKLESGNEEVDADRGDFVEFGGAARFQYSYENYNSENKNRGGDADFDLFRLDVDGSIDDVIFSAQYRWYQYMNVVHHAWVGYNFDENQQGKIGVTQVPFGILTWASNSYFFSSNFYLGLEDDYDLGLNYTYRGDKNRLDLAFFKNDELGGLDGYVSDRTDSYSYNIVGVRLSGEGIYDAPSVGYSAGETNTVNVRYVHDIALNEVEIELGVSLQAGQLAIENGTDGKNRAAALHGVANYDRWNLKLQLTEYKYDVDGMDAERMVVAAYGFYDTIAAEATSYMANLAYSLPVNIGPISNLTFYNDYSLVTNKSANLEDTFMNVTGVAITSGGLFTYVDFVVAENQPFVGGSMAGDGGVNKRVNINFGYYF</sequence>
<dbReference type="SUPFAM" id="SSF56935">
    <property type="entry name" value="Porins"/>
    <property type="match status" value="1"/>
</dbReference>
<feature type="coiled-coil region" evidence="1">
    <location>
        <begin position="25"/>
        <end position="52"/>
    </location>
</feature>
<proteinExistence type="predicted"/>
<keyword evidence="4" id="KW-1185">Reference proteome</keyword>
<evidence type="ECO:0000313" key="3">
    <source>
        <dbReference type="EMBL" id="MCL1125119.1"/>
    </source>
</evidence>
<protein>
    <submittedName>
        <fullName evidence="3">Carbohydrate porin</fullName>
    </submittedName>
</protein>
<feature type="signal peptide" evidence="2">
    <location>
        <begin position="1"/>
        <end position="22"/>
    </location>
</feature>